<evidence type="ECO:0000313" key="1">
    <source>
        <dbReference type="EMBL" id="PDX62300.1"/>
    </source>
</evidence>
<dbReference type="Proteomes" id="UP000220959">
    <property type="component" value="Unassembled WGS sequence"/>
</dbReference>
<dbReference type="EMBL" id="NMTR01000004">
    <property type="protein sequence ID" value="PDX62300.1"/>
    <property type="molecule type" value="Genomic_DNA"/>
</dbReference>
<sequence length="533" mass="59498">MEELLRKESVKDKKRCTAKQDRIYFLGMLGFAVVVYFPLISQRLVNTYDGLWHGAYYMGGFWELSIGRWLLPAVDFLRFGIQTEPINALLTLSMIALAVAMLRRLFAVNDKPMTWLAGMGFVSGAVVGVWLSYRYTSPIFGLSFLLSAAAADHATRTEHIGKAIGESAVLLALSLGLYQANLACFCMILLAYLLRLLFRAEGKKQVHAHIAKSLGSAASGMILYWLVLKLVLLACGQQLASYNGAAEISVKSILLGLPGGILQAYQLFATYFFQNIYRHNTLQTFGLFIVVLAVIGVGFLRRFAQIVRRKDLEGALLCMAAMLVLPLSCNMMMLISSEAAWRMQMGAGLALFVPLCLLLLADDRPEQEHDSKVRWLVLVLAVLIVYGNVYMMATDQEAMRQGRESLRVMSDRIVDDLMDLGYFDEGSQPTVMIVGRPSSNPSFLKTPLYTSANKYAQMGRFWLAPECAALSWQGVFEQITPVNITFCSYDQYVELLSTEDIEALPLYPQKGYIQQAGDVVIVKISEDYRVLED</sequence>
<name>A0ACC9D2M7_9FIRM</name>
<proteinExistence type="predicted"/>
<organism evidence="1 2">
    <name type="scientific">Faecalibacterium langellae</name>
    <dbReference type="NCBI Taxonomy" id="3435293"/>
    <lineage>
        <taxon>Bacteria</taxon>
        <taxon>Bacillati</taxon>
        <taxon>Bacillota</taxon>
        <taxon>Clostridia</taxon>
        <taxon>Eubacteriales</taxon>
        <taxon>Oscillospiraceae</taxon>
        <taxon>Faecalibacterium</taxon>
    </lineage>
</organism>
<comment type="caution">
    <text evidence="1">The sequence shown here is derived from an EMBL/GenBank/DDBJ whole genome shotgun (WGS) entry which is preliminary data.</text>
</comment>
<keyword evidence="2" id="KW-1185">Reference proteome</keyword>
<reference evidence="1 2" key="1">
    <citation type="journal article" date="2017" name="Front. Microbiol.">
        <title>New Insights into the Diversity of the Genus Faecalibacterium.</title>
        <authorList>
            <person name="Benevides L."/>
            <person name="Burman S."/>
            <person name="Martin R."/>
            <person name="Robert V."/>
            <person name="Thomas M."/>
            <person name="Miquel S."/>
            <person name="Chain F."/>
            <person name="Sokol H."/>
            <person name="Bermudez-Humaran L.G."/>
            <person name="Morrison M."/>
            <person name="Langella P."/>
            <person name="Azevedo V.A."/>
            <person name="Chatel J.M."/>
            <person name="Soares S."/>
        </authorList>
    </citation>
    <scope>NUCLEOTIDE SEQUENCE [LARGE SCALE GENOMIC DNA]</scope>
    <source>
        <strain evidence="2">CNCM I-4541</strain>
    </source>
</reference>
<evidence type="ECO:0000313" key="2">
    <source>
        <dbReference type="Proteomes" id="UP000220959"/>
    </source>
</evidence>
<accession>A0ACC9D2M7</accession>
<protein>
    <submittedName>
        <fullName evidence="1">Uncharacterized protein</fullName>
    </submittedName>
</protein>
<gene>
    <name evidence="1" type="ORF">CGS49_02610</name>
</gene>